<keyword evidence="3 5" id="KW-0378">Hydrolase</keyword>
<dbReference type="EMBL" id="QGLF01000002">
    <property type="protein sequence ID" value="PWR22280.1"/>
    <property type="molecule type" value="Genomic_DNA"/>
</dbReference>
<comment type="cofactor">
    <cofactor evidence="5">
        <name>Fe(2+)</name>
        <dbReference type="ChEBI" id="CHEBI:29033"/>
    </cofactor>
    <text evidence="5">Binds 1 Fe(2+) ion.</text>
</comment>
<dbReference type="AlphaFoldDB" id="A0A317E7N1"/>
<dbReference type="CDD" id="cd00487">
    <property type="entry name" value="Pep_deformylase"/>
    <property type="match status" value="1"/>
</dbReference>
<dbReference type="PANTHER" id="PTHR10458:SF22">
    <property type="entry name" value="PEPTIDE DEFORMYLASE"/>
    <property type="match status" value="1"/>
</dbReference>
<dbReference type="Pfam" id="PF01327">
    <property type="entry name" value="Pep_deformylase"/>
    <property type="match status" value="1"/>
</dbReference>
<dbReference type="OrthoDB" id="9804313at2"/>
<feature type="binding site" evidence="5">
    <location>
        <position position="170"/>
    </location>
    <ligand>
        <name>Fe cation</name>
        <dbReference type="ChEBI" id="CHEBI:24875"/>
    </ligand>
</feature>
<evidence type="ECO:0000313" key="6">
    <source>
        <dbReference type="EMBL" id="PWR22280.1"/>
    </source>
</evidence>
<evidence type="ECO:0000256" key="5">
    <source>
        <dbReference type="HAMAP-Rule" id="MF_00163"/>
    </source>
</evidence>
<evidence type="ECO:0000256" key="2">
    <source>
        <dbReference type="ARBA" id="ARBA00022723"/>
    </source>
</evidence>
<evidence type="ECO:0000256" key="3">
    <source>
        <dbReference type="ARBA" id="ARBA00022801"/>
    </source>
</evidence>
<dbReference type="NCBIfam" id="NF001159">
    <property type="entry name" value="PRK00150.1-3"/>
    <property type="match status" value="1"/>
</dbReference>
<dbReference type="PANTHER" id="PTHR10458">
    <property type="entry name" value="PEPTIDE DEFORMYLASE"/>
    <property type="match status" value="1"/>
</dbReference>
<feature type="binding site" evidence="5">
    <location>
        <position position="166"/>
    </location>
    <ligand>
        <name>Fe cation</name>
        <dbReference type="ChEBI" id="CHEBI:24875"/>
    </ligand>
</feature>
<dbReference type="Gene3D" id="3.90.45.10">
    <property type="entry name" value="Peptide deformylase"/>
    <property type="match status" value="1"/>
</dbReference>
<dbReference type="Proteomes" id="UP000246077">
    <property type="component" value="Unassembled WGS sequence"/>
</dbReference>
<evidence type="ECO:0000256" key="1">
    <source>
        <dbReference type="ARBA" id="ARBA00010759"/>
    </source>
</evidence>
<dbReference type="GO" id="GO:0006412">
    <property type="term" value="P:translation"/>
    <property type="evidence" value="ECO:0007669"/>
    <property type="project" value="UniProtKB-UniRule"/>
</dbReference>
<comment type="caution">
    <text evidence="6">The sequence shown here is derived from an EMBL/GenBank/DDBJ whole genome shotgun (WGS) entry which is preliminary data.</text>
</comment>
<keyword evidence="2 5" id="KW-0479">Metal-binding</keyword>
<organism evidence="6 7">
    <name type="scientific">Zavarzinia compransoris</name>
    <dbReference type="NCBI Taxonomy" id="1264899"/>
    <lineage>
        <taxon>Bacteria</taxon>
        <taxon>Pseudomonadati</taxon>
        <taxon>Pseudomonadota</taxon>
        <taxon>Alphaproteobacteria</taxon>
        <taxon>Rhodospirillales</taxon>
        <taxon>Zavarziniaceae</taxon>
        <taxon>Zavarzinia</taxon>
    </lineage>
</organism>
<feature type="binding site" evidence="5">
    <location>
        <position position="124"/>
    </location>
    <ligand>
        <name>Fe cation</name>
        <dbReference type="ChEBI" id="CHEBI:24875"/>
    </ligand>
</feature>
<comment type="similarity">
    <text evidence="1 5">Belongs to the polypeptide deformylase family.</text>
</comment>
<dbReference type="PIRSF" id="PIRSF004749">
    <property type="entry name" value="Pep_def"/>
    <property type="match status" value="1"/>
</dbReference>
<dbReference type="GO" id="GO:0046872">
    <property type="term" value="F:metal ion binding"/>
    <property type="evidence" value="ECO:0007669"/>
    <property type="project" value="UniProtKB-KW"/>
</dbReference>
<keyword evidence="5" id="KW-0408">Iron</keyword>
<evidence type="ECO:0000313" key="7">
    <source>
        <dbReference type="Proteomes" id="UP000246077"/>
    </source>
</evidence>
<dbReference type="NCBIfam" id="TIGR00079">
    <property type="entry name" value="pept_deformyl"/>
    <property type="match status" value="1"/>
</dbReference>
<protein>
    <recommendedName>
        <fullName evidence="5">Peptide deformylase</fullName>
        <shortName evidence="5">PDF</shortName>
        <ecNumber evidence="5">3.5.1.88</ecNumber>
    </recommendedName>
    <alternativeName>
        <fullName evidence="5">Polypeptide deformylase</fullName>
    </alternativeName>
</protein>
<sequence>MPWFRAFVFSGGCIGRKLRHSAAMAIRPILRMGHPILRRRAEPVGDPATPEIRALVADMVDTMRAAHGRGIAAPQIGVSRRLVIFHAPLDDQNSRAVADAPLTVLADPVVEVLDPALASDWEGCLSVPGLKGLVPRARVIRYRGLDLDGRPVERIARDFHARVAQHEIDHLDGILYPQRMTDLGTLEFLDSEPFED</sequence>
<gene>
    <name evidence="5 6" type="primary">def</name>
    <name evidence="6" type="ORF">DKG75_10005</name>
</gene>
<keyword evidence="4 5" id="KW-0648">Protein biosynthesis</keyword>
<dbReference type="HAMAP" id="MF_00163">
    <property type="entry name" value="Pep_deformylase"/>
    <property type="match status" value="1"/>
</dbReference>
<dbReference type="InterPro" id="IPR023635">
    <property type="entry name" value="Peptide_deformylase"/>
</dbReference>
<dbReference type="EC" id="3.5.1.88" evidence="5"/>
<evidence type="ECO:0000256" key="4">
    <source>
        <dbReference type="ARBA" id="ARBA00022917"/>
    </source>
</evidence>
<keyword evidence="7" id="KW-1185">Reference proteome</keyword>
<dbReference type="InterPro" id="IPR036821">
    <property type="entry name" value="Peptide_deformylase_sf"/>
</dbReference>
<feature type="active site" evidence="5">
    <location>
        <position position="167"/>
    </location>
</feature>
<dbReference type="PRINTS" id="PR01576">
    <property type="entry name" value="PDEFORMYLASE"/>
</dbReference>
<accession>A0A317E7N1</accession>
<dbReference type="SUPFAM" id="SSF56420">
    <property type="entry name" value="Peptide deformylase"/>
    <property type="match status" value="1"/>
</dbReference>
<reference evidence="7" key="1">
    <citation type="submission" date="2018-05" db="EMBL/GenBank/DDBJ databases">
        <title>Zavarzinia sp. HR-AS.</title>
        <authorList>
            <person name="Lee Y."/>
            <person name="Jeon C.O."/>
        </authorList>
    </citation>
    <scope>NUCLEOTIDE SEQUENCE [LARGE SCALE GENOMIC DNA]</scope>
    <source>
        <strain evidence="7">DSM 1231</strain>
    </source>
</reference>
<name>A0A317E7N1_9PROT</name>
<comment type="function">
    <text evidence="5">Removes the formyl group from the N-terminal Met of newly synthesized proteins. Requires at least a dipeptide for an efficient rate of reaction. N-terminal L-methionine is a prerequisite for activity but the enzyme has broad specificity at other positions.</text>
</comment>
<dbReference type="FunFam" id="3.90.45.10:FF:000003">
    <property type="entry name" value="Peptide deformylase"/>
    <property type="match status" value="1"/>
</dbReference>
<dbReference type="GO" id="GO:0042586">
    <property type="term" value="F:peptide deformylase activity"/>
    <property type="evidence" value="ECO:0007669"/>
    <property type="project" value="UniProtKB-UniRule"/>
</dbReference>
<proteinExistence type="inferred from homology"/>
<comment type="catalytic activity">
    <reaction evidence="5">
        <text>N-terminal N-formyl-L-methionyl-[peptide] + H2O = N-terminal L-methionyl-[peptide] + formate</text>
        <dbReference type="Rhea" id="RHEA:24420"/>
        <dbReference type="Rhea" id="RHEA-COMP:10639"/>
        <dbReference type="Rhea" id="RHEA-COMP:10640"/>
        <dbReference type="ChEBI" id="CHEBI:15377"/>
        <dbReference type="ChEBI" id="CHEBI:15740"/>
        <dbReference type="ChEBI" id="CHEBI:49298"/>
        <dbReference type="ChEBI" id="CHEBI:64731"/>
        <dbReference type="EC" id="3.5.1.88"/>
    </reaction>
</comment>